<organism evidence="1">
    <name type="scientific">Arundo donax</name>
    <name type="common">Giant reed</name>
    <name type="synonym">Donax arundinaceus</name>
    <dbReference type="NCBI Taxonomy" id="35708"/>
    <lineage>
        <taxon>Eukaryota</taxon>
        <taxon>Viridiplantae</taxon>
        <taxon>Streptophyta</taxon>
        <taxon>Embryophyta</taxon>
        <taxon>Tracheophyta</taxon>
        <taxon>Spermatophyta</taxon>
        <taxon>Magnoliopsida</taxon>
        <taxon>Liliopsida</taxon>
        <taxon>Poales</taxon>
        <taxon>Poaceae</taxon>
        <taxon>PACMAD clade</taxon>
        <taxon>Arundinoideae</taxon>
        <taxon>Arundineae</taxon>
        <taxon>Arundo</taxon>
    </lineage>
</organism>
<reference evidence="1" key="2">
    <citation type="journal article" date="2015" name="Data Brief">
        <title>Shoot transcriptome of the giant reed, Arundo donax.</title>
        <authorList>
            <person name="Barrero R.A."/>
            <person name="Guerrero F.D."/>
            <person name="Moolhuijzen P."/>
            <person name="Goolsby J.A."/>
            <person name="Tidwell J."/>
            <person name="Bellgard S.E."/>
            <person name="Bellgard M.I."/>
        </authorList>
    </citation>
    <scope>NUCLEOTIDE SEQUENCE</scope>
    <source>
        <tissue evidence="1">Shoot tissue taken approximately 20 cm above the soil surface</tissue>
    </source>
</reference>
<dbReference type="EMBL" id="GBRH01251420">
    <property type="protein sequence ID" value="JAD46475.1"/>
    <property type="molecule type" value="Transcribed_RNA"/>
</dbReference>
<reference evidence="1" key="1">
    <citation type="submission" date="2014-09" db="EMBL/GenBank/DDBJ databases">
        <authorList>
            <person name="Magalhaes I.L.F."/>
            <person name="Oliveira U."/>
            <person name="Santos F.R."/>
            <person name="Vidigal T.H.D.A."/>
            <person name="Brescovit A.D."/>
            <person name="Santos A.J."/>
        </authorList>
    </citation>
    <scope>NUCLEOTIDE SEQUENCE</scope>
    <source>
        <tissue evidence="1">Shoot tissue taken approximately 20 cm above the soil surface</tissue>
    </source>
</reference>
<name>A0A0A9ABV1_ARUDO</name>
<accession>A0A0A9ABV1</accession>
<protein>
    <submittedName>
        <fullName evidence="1">Uncharacterized protein</fullName>
    </submittedName>
</protein>
<evidence type="ECO:0000313" key="1">
    <source>
        <dbReference type="EMBL" id="JAD46475.1"/>
    </source>
</evidence>
<dbReference type="AlphaFoldDB" id="A0A0A9ABV1"/>
<proteinExistence type="predicted"/>
<sequence length="59" mass="6592">MYKSRRKKRNMYKSSTSEHLPACCCRCTNREKTGKEGKLTIVGANPSSPVDLLRQGGDC</sequence>